<dbReference type="Gene3D" id="1.10.1200.10">
    <property type="entry name" value="ACP-like"/>
    <property type="match status" value="1"/>
</dbReference>
<reference evidence="6 7" key="1">
    <citation type="submission" date="2018-12" db="EMBL/GenBank/DDBJ databases">
        <title>Cadmium resistance mechanism in endophytic bacteria Burkholderia cenocepacia YG-3.</title>
        <authorList>
            <person name="Zhang X."/>
            <person name="Wang X."/>
            <person name="Zhu Y."/>
        </authorList>
    </citation>
    <scope>NUCLEOTIDE SEQUENCE [LARGE SCALE GENOMIC DNA]</scope>
    <source>
        <strain evidence="6 7">YG-3</strain>
    </source>
</reference>
<keyword evidence="3" id="KW-0597">Phosphoprotein</keyword>
<feature type="region of interest" description="Disordered" evidence="4">
    <location>
        <begin position="316"/>
        <end position="340"/>
    </location>
</feature>
<dbReference type="FunFam" id="1.10.1200.10:FF:000005">
    <property type="entry name" value="Nonribosomal peptide synthetase 1"/>
    <property type="match status" value="1"/>
</dbReference>
<feature type="compositionally biased region" description="Basic and acidic residues" evidence="4">
    <location>
        <begin position="266"/>
        <end position="276"/>
    </location>
</feature>
<dbReference type="Gene3D" id="3.30.559.10">
    <property type="entry name" value="Chloramphenicol acetyltransferase-like domain"/>
    <property type="match status" value="2"/>
</dbReference>
<dbReference type="PANTHER" id="PTHR45398:SF1">
    <property type="entry name" value="ENZYME, PUTATIVE (JCVI)-RELATED"/>
    <property type="match status" value="1"/>
</dbReference>
<feature type="region of interest" description="Disordered" evidence="4">
    <location>
        <begin position="135"/>
        <end position="161"/>
    </location>
</feature>
<dbReference type="InterPro" id="IPR023213">
    <property type="entry name" value="CAT-like_dom_sf"/>
</dbReference>
<evidence type="ECO:0000256" key="4">
    <source>
        <dbReference type="SAM" id="MobiDB-lite"/>
    </source>
</evidence>
<feature type="domain" description="Carrier" evidence="5">
    <location>
        <begin position="1419"/>
        <end position="1493"/>
    </location>
</feature>
<feature type="compositionally biased region" description="Basic and acidic residues" evidence="4">
    <location>
        <begin position="416"/>
        <end position="430"/>
    </location>
</feature>
<dbReference type="SUPFAM" id="SSF56801">
    <property type="entry name" value="Acetyl-CoA synthetase-like"/>
    <property type="match status" value="2"/>
</dbReference>
<dbReference type="InterPro" id="IPR044894">
    <property type="entry name" value="TubC_N_sf"/>
</dbReference>
<feature type="compositionally biased region" description="Basic residues" evidence="4">
    <location>
        <begin position="252"/>
        <end position="265"/>
    </location>
</feature>
<dbReference type="PROSITE" id="PS50075">
    <property type="entry name" value="CARRIER"/>
    <property type="match status" value="1"/>
</dbReference>
<dbReference type="InterPro" id="IPR009081">
    <property type="entry name" value="PP-bd_ACP"/>
</dbReference>
<dbReference type="GO" id="GO:0003824">
    <property type="term" value="F:catalytic activity"/>
    <property type="evidence" value="ECO:0007669"/>
    <property type="project" value="InterPro"/>
</dbReference>
<dbReference type="InterPro" id="IPR045851">
    <property type="entry name" value="AMP-bd_C_sf"/>
</dbReference>
<dbReference type="InterPro" id="IPR010060">
    <property type="entry name" value="NRPS_synth"/>
</dbReference>
<feature type="compositionally biased region" description="Basic and acidic residues" evidence="4">
    <location>
        <begin position="330"/>
        <end position="340"/>
    </location>
</feature>
<protein>
    <recommendedName>
        <fullName evidence="5">Carrier domain-containing protein</fullName>
    </recommendedName>
</protein>
<evidence type="ECO:0000313" key="6">
    <source>
        <dbReference type="EMBL" id="AZQ53015.1"/>
    </source>
</evidence>
<evidence type="ECO:0000259" key="5">
    <source>
        <dbReference type="PROSITE" id="PS50075"/>
    </source>
</evidence>
<dbReference type="Pfam" id="PF18563">
    <property type="entry name" value="TubC_N"/>
    <property type="match status" value="1"/>
</dbReference>
<feature type="compositionally biased region" description="Basic and acidic residues" evidence="4">
    <location>
        <begin position="142"/>
        <end position="160"/>
    </location>
</feature>
<feature type="compositionally biased region" description="Basic residues" evidence="4">
    <location>
        <begin position="384"/>
        <end position="394"/>
    </location>
</feature>
<evidence type="ECO:0000256" key="3">
    <source>
        <dbReference type="ARBA" id="ARBA00022553"/>
    </source>
</evidence>
<accession>A0A3S9NBB5</accession>
<dbReference type="CDD" id="cd19531">
    <property type="entry name" value="LCL_NRPS-like"/>
    <property type="match status" value="1"/>
</dbReference>
<proteinExistence type="predicted"/>
<feature type="region of interest" description="Disordered" evidence="4">
    <location>
        <begin position="384"/>
        <end position="431"/>
    </location>
</feature>
<dbReference type="Pfam" id="PF00668">
    <property type="entry name" value="Condensation"/>
    <property type="match status" value="2"/>
</dbReference>
<dbReference type="Gene3D" id="1.10.10.1830">
    <property type="entry name" value="Non-ribosomal peptide synthase, adenylation domain"/>
    <property type="match status" value="1"/>
</dbReference>
<dbReference type="SUPFAM" id="SSF52777">
    <property type="entry name" value="CoA-dependent acyltransferases"/>
    <property type="match status" value="4"/>
</dbReference>
<dbReference type="PANTHER" id="PTHR45398">
    <property type="match status" value="1"/>
</dbReference>
<gene>
    <name evidence="6" type="ORF">D5R55_18625</name>
</gene>
<dbReference type="Gene3D" id="3.30.300.30">
    <property type="match status" value="1"/>
</dbReference>
<evidence type="ECO:0000313" key="7">
    <source>
        <dbReference type="Proteomes" id="UP000277191"/>
    </source>
</evidence>
<dbReference type="Proteomes" id="UP000277191">
    <property type="component" value="Chromosome 2"/>
</dbReference>
<sequence>MRERADCTGERRGDRRDAVRVAGRHRICPAARRTRRRRGATARARRLSGDGRARCNRHAGDRAVDPEWRAEDRVRQPPGAGRQRTRAACVDRRCARHERRIRGGRRRLGRRRRRARPCARSGFRASARGCPACGRHARRRLARDPADDRRSEGARAEGRGNVESASCDRASAAAALRVVFVDRGLHRLPGAMRIRCRECLRGRADGLAQPGRLARTHDELGPVGRQRDGRSARRAATAPHRIVRSQADRAGRRTARVRHAGRRTRRADPDLERGSRYADQAQPEPGDGDVVVGARAAGIAGESPGRYRPWLARAHRGVAGRRAHAVAARAPDRRNRRDPAYVERADRAGYPADRTRARFADGRGIPQCIAQRAGRRCSVRAIARRRDRRRRRAHDHGDARPQRVAGVRRNTAIARRGPDRRGVRRSDVRRRNGRRRAVSSIEFINELAGRGIELWTQDGKLQYKAPKGAVTPSLVDELKTHKATLIALLEQFAGTAGTYPLSFAQKSLWSLHQLNPDSAAYNVTYATRIDDDVDLSALRRCVDYLIARHPILRTAYRVIDGEPRQQVGSQARAQFSVDRVFAADEAAIRRWIDEESNRPFDLTQSPIRLKLLLNEQDGADAIRVVLLLNVHHIAADFWSLEILLNELRTLYRLARAGEPLKLPPLPVQYKDCVEHERARLDGADGEHLAAFWRRELAHGFPVSSLATDRLRPPRKTERGRVYDRSLGATLSHQVRDTARLLRVTPYMLLLAVYQLHLHLHTGQARLMIGAPTSGRNAPGSESVVGHFVNTVVLACEVRPDDAFDDLLRRTREMMLRVLDHQDYPFPLLVDALRPARDPSRSPIYQVMYNWNQARGDFATEGGSGVPFYRERLAASSTGTRGATHDLTLNVQDLGDEYLTAWTFNTDLFDDETIERFASQYAHLVEQVVADTSRALHQYTLAAAPIDDARSRMAAADAFVRRADHAESDRQRDASRVVWQFDHRAISDGEVRDAVRVVRAQLDALGIGAGNRVELRLQSVAERAVALLAIRAVGACYTVSGDMADAVCRGRSDSWSGWEIDAIDVAHARDVAAHADVVAAGNASAVEPLLDYVGQLLQLDAHATALVPHGAHDWLSAATLAQVALVGGTARLSGQAAIGALASGDPAIANSAYAALDRLLADGPSLLLPSLLLQRTDVAGMGRARALVAYGEHPHTLKSFAAANRIPAAAYFVPVQHAAAGSALCAFAAGPDGWPLLAPSYPGRVAFALGSSGTFVDDRQAGKLHFFDGASIRASGAGAPLDTARPDTTLIPTGVSVVRRGADLLCADPSSRVARHRPVPIEIGTVEQAVSAIPGVAAIACACVVRDTQEMLVAYLVADDGHADAHALEHAVRSALKHALPDAMHPDAIMVLDRLPLDAGGALDAGGLPLPRTSERADRSASTDIERKLAAIWADVLGQPSVGVDQDFFELGGDSILAAVIVSRAALDGMYLKPQDIFLHTTVASLSTVVRETPGLDVDQGPVQGETVLGPAAQWFVERVDVDRSHFNQALLVPLGETPDANIMAEAIRVVMRHHDVLRSRFVAHGDGMRHVFAGDGDSDAVDFAIVPCIDSAGRHCERLWRDAIDAAQSSLDLEGGRLMAVRWLESTGVSSSRLLIVVHHMAIDGVSWSILLQDLADCYLRLRARTAAALPPKTSSVKAWVDQWLALVQGDALDDDRLYWRKVNAQVRDVLGGPKRVALMRHGLTSIVQHAYQESSLSCAITLDADLTHAFRTTAPRAYGTDANDLLIAALHAGFQAWSGSDALLVDVEGHGRDALGDAIDLSRTVGWFTSIYPVLIDTPANAADPSALIKSVKARLREVPRKGASYGVLRYLDTKPQAGADALTSFPRAPILFTYLGQLEQLSGSSSPLYGGPPEPAPGIRSPRQRRTHLLDVVAYVSRGRLTVESSFFGVPGVDESIGCLMCRVEEALTMLIRHCSADGVGGLTPDDVPQLDVDQDALDALLEEIDALER</sequence>
<keyword evidence="2" id="KW-0596">Phosphopantetheine</keyword>
<dbReference type="InterPro" id="IPR001242">
    <property type="entry name" value="Condensation_dom"/>
</dbReference>
<dbReference type="InterPro" id="IPR025110">
    <property type="entry name" value="AMP-bd_C"/>
</dbReference>
<dbReference type="InterPro" id="IPR041464">
    <property type="entry name" value="TubC_N"/>
</dbReference>
<evidence type="ECO:0000256" key="2">
    <source>
        <dbReference type="ARBA" id="ARBA00022450"/>
    </source>
</evidence>
<dbReference type="Pfam" id="PF00550">
    <property type="entry name" value="PP-binding"/>
    <property type="match status" value="1"/>
</dbReference>
<dbReference type="InterPro" id="IPR036736">
    <property type="entry name" value="ACP-like_sf"/>
</dbReference>
<dbReference type="EMBL" id="CP034546">
    <property type="protein sequence ID" value="AZQ53015.1"/>
    <property type="molecule type" value="Genomic_DNA"/>
</dbReference>
<dbReference type="Gene3D" id="3.30.559.30">
    <property type="entry name" value="Nonribosomal peptide synthetase, condensation domain"/>
    <property type="match status" value="2"/>
</dbReference>
<feature type="region of interest" description="Disordered" evidence="4">
    <location>
        <begin position="210"/>
        <end position="290"/>
    </location>
</feature>
<name>A0A3S9NBB5_9BURK</name>
<feature type="compositionally biased region" description="Basic and acidic residues" evidence="4">
    <location>
        <begin position="215"/>
        <end position="231"/>
    </location>
</feature>
<dbReference type="Pfam" id="PF13193">
    <property type="entry name" value="AMP-binding_C"/>
    <property type="match status" value="1"/>
</dbReference>
<comment type="cofactor">
    <cofactor evidence="1">
        <name>pantetheine 4'-phosphate</name>
        <dbReference type="ChEBI" id="CHEBI:47942"/>
    </cofactor>
</comment>
<organism evidence="6 7">
    <name type="scientific">Burkholderia cenocepacia</name>
    <dbReference type="NCBI Taxonomy" id="95486"/>
    <lineage>
        <taxon>Bacteria</taxon>
        <taxon>Pseudomonadati</taxon>
        <taxon>Pseudomonadota</taxon>
        <taxon>Betaproteobacteria</taxon>
        <taxon>Burkholderiales</taxon>
        <taxon>Burkholderiaceae</taxon>
        <taxon>Burkholderia</taxon>
        <taxon>Burkholderia cepacia complex</taxon>
    </lineage>
</organism>
<dbReference type="SUPFAM" id="SSF47336">
    <property type="entry name" value="ACP-like"/>
    <property type="match status" value="1"/>
</dbReference>
<dbReference type="NCBIfam" id="TIGR01720">
    <property type="entry name" value="NRPS-para261"/>
    <property type="match status" value="1"/>
</dbReference>
<evidence type="ECO:0000256" key="1">
    <source>
        <dbReference type="ARBA" id="ARBA00001957"/>
    </source>
</evidence>